<evidence type="ECO:0000256" key="2">
    <source>
        <dbReference type="PROSITE-ProRule" id="PRU00703"/>
    </source>
</evidence>
<dbReference type="RefSeq" id="WP_153724487.1">
    <property type="nucleotide sequence ID" value="NZ_CP045875.1"/>
</dbReference>
<dbReference type="Proteomes" id="UP000366051">
    <property type="component" value="Chromosome"/>
</dbReference>
<organism evidence="4 5">
    <name type="scientific">Heliorestis convoluta</name>
    <dbReference type="NCBI Taxonomy" id="356322"/>
    <lineage>
        <taxon>Bacteria</taxon>
        <taxon>Bacillati</taxon>
        <taxon>Bacillota</taxon>
        <taxon>Clostridia</taxon>
        <taxon>Eubacteriales</taxon>
        <taxon>Heliobacteriaceae</taxon>
        <taxon>Heliorestis</taxon>
    </lineage>
</organism>
<dbReference type="InterPro" id="IPR046342">
    <property type="entry name" value="CBS_dom_sf"/>
</dbReference>
<dbReference type="Gene3D" id="3.10.580.10">
    <property type="entry name" value="CBS-domain"/>
    <property type="match status" value="1"/>
</dbReference>
<feature type="domain" description="CBS" evidence="3">
    <location>
        <begin position="79"/>
        <end position="136"/>
    </location>
</feature>
<evidence type="ECO:0000256" key="1">
    <source>
        <dbReference type="ARBA" id="ARBA00023122"/>
    </source>
</evidence>
<evidence type="ECO:0000313" key="4">
    <source>
        <dbReference type="EMBL" id="QGG47020.1"/>
    </source>
</evidence>
<dbReference type="InterPro" id="IPR051257">
    <property type="entry name" value="Diverse_CBS-Domain"/>
</dbReference>
<name>A0A5Q2N425_9FIRM</name>
<dbReference type="OrthoDB" id="9802114at2"/>
<reference evidence="5" key="1">
    <citation type="submission" date="2019-11" db="EMBL/GenBank/DDBJ databases">
        <title>Genome sequence of Heliorestis convoluta strain HH, an alkaliphilic and minimalistic phototrophic bacterium from a soda lake in Egypt.</title>
        <authorList>
            <person name="Dewey E.D."/>
            <person name="Stokes L.M."/>
            <person name="Burchell B.M."/>
            <person name="Shaffer K.N."/>
            <person name="Huntington A.M."/>
            <person name="Baker J.M."/>
            <person name="Nadendla S."/>
            <person name="Giglio M.G."/>
            <person name="Touchman J.W."/>
            <person name="Blankenship R.E."/>
            <person name="Madigan M.T."/>
            <person name="Sattley W.M."/>
        </authorList>
    </citation>
    <scope>NUCLEOTIDE SEQUENCE [LARGE SCALE GENOMIC DNA]</scope>
    <source>
        <strain evidence="5">HH</strain>
    </source>
</reference>
<accession>A0A5Q2N425</accession>
<evidence type="ECO:0000313" key="5">
    <source>
        <dbReference type="Proteomes" id="UP000366051"/>
    </source>
</evidence>
<evidence type="ECO:0000259" key="3">
    <source>
        <dbReference type="PROSITE" id="PS51371"/>
    </source>
</evidence>
<proteinExistence type="predicted"/>
<keyword evidence="5" id="KW-1185">Reference proteome</keyword>
<sequence>MLVRDWMNKRPITIQSDSTLADAMALMHNHNIRRLPVMEKDDLVGIVTKSDILRATPPGTMTTYEMHLLSSSTFLYQIMSNEVITVQSDALLEEAALLLRKHKIGGMPVLKNNRIVGMISGTDILDTFLHVMGISRKGLRLNVVINNHPGELAKLTEIVKQYGNISSIVNFAGTNGKASLVLRLEESSKDKEVLEEALRQGGFQIQSLIEA</sequence>
<feature type="domain" description="CBS" evidence="3">
    <location>
        <begin position="7"/>
        <end position="63"/>
    </location>
</feature>
<dbReference type="AlphaFoldDB" id="A0A5Q2N425"/>
<dbReference type="SUPFAM" id="SSF54631">
    <property type="entry name" value="CBS-domain pair"/>
    <property type="match status" value="1"/>
</dbReference>
<keyword evidence="1 2" id="KW-0129">CBS domain</keyword>
<dbReference type="PROSITE" id="PS51371">
    <property type="entry name" value="CBS"/>
    <property type="match status" value="2"/>
</dbReference>
<dbReference type="SMART" id="SM00116">
    <property type="entry name" value="CBS"/>
    <property type="match status" value="2"/>
</dbReference>
<dbReference type="CDD" id="cd04584">
    <property type="entry name" value="CBS_pair_AcuB_like"/>
    <property type="match status" value="1"/>
</dbReference>
<gene>
    <name evidence="4" type="ORF">FTV88_0864</name>
</gene>
<dbReference type="InterPro" id="IPR000644">
    <property type="entry name" value="CBS_dom"/>
</dbReference>
<dbReference type="Pfam" id="PF00571">
    <property type="entry name" value="CBS"/>
    <property type="match status" value="2"/>
</dbReference>
<protein>
    <submittedName>
        <fullName evidence="4">CBS domain-containing protein</fullName>
    </submittedName>
</protein>
<dbReference type="EMBL" id="CP045875">
    <property type="protein sequence ID" value="QGG47020.1"/>
    <property type="molecule type" value="Genomic_DNA"/>
</dbReference>
<dbReference type="KEGG" id="hcv:FTV88_0864"/>
<dbReference type="PANTHER" id="PTHR43080:SF2">
    <property type="entry name" value="CBS DOMAIN-CONTAINING PROTEIN"/>
    <property type="match status" value="1"/>
</dbReference>
<dbReference type="PANTHER" id="PTHR43080">
    <property type="entry name" value="CBS DOMAIN-CONTAINING PROTEIN CBSX3, MITOCHONDRIAL"/>
    <property type="match status" value="1"/>
</dbReference>